<sequence length="118" mass="13494">MRWNWKHVVALETPTAPSALIGHGVAEPKNGQTPTTRPSEAGYRKRSEPRLAVESKSGQEVEMNRHRSPHVWKMKEFFLCPRRRSRERNAKITSGTGRNSKHSVELNFALAVNYKESQ</sequence>
<gene>
    <name evidence="2" type="ORF">EVAR_15775_1</name>
</gene>
<feature type="compositionally biased region" description="Basic and acidic residues" evidence="1">
    <location>
        <begin position="42"/>
        <end position="65"/>
    </location>
</feature>
<dbReference type="EMBL" id="BGZK01000108">
    <property type="protein sequence ID" value="GBP19427.1"/>
    <property type="molecule type" value="Genomic_DNA"/>
</dbReference>
<protein>
    <submittedName>
        <fullName evidence="2">Uncharacterized protein</fullName>
    </submittedName>
</protein>
<evidence type="ECO:0000313" key="2">
    <source>
        <dbReference type="EMBL" id="GBP19427.1"/>
    </source>
</evidence>
<reference evidence="2 3" key="1">
    <citation type="journal article" date="2019" name="Commun. Biol.">
        <title>The bagworm genome reveals a unique fibroin gene that provides high tensile strength.</title>
        <authorList>
            <person name="Kono N."/>
            <person name="Nakamura H."/>
            <person name="Ohtoshi R."/>
            <person name="Tomita M."/>
            <person name="Numata K."/>
            <person name="Arakawa K."/>
        </authorList>
    </citation>
    <scope>NUCLEOTIDE SEQUENCE [LARGE SCALE GENOMIC DNA]</scope>
</reference>
<proteinExistence type="predicted"/>
<evidence type="ECO:0000256" key="1">
    <source>
        <dbReference type="SAM" id="MobiDB-lite"/>
    </source>
</evidence>
<evidence type="ECO:0000313" key="3">
    <source>
        <dbReference type="Proteomes" id="UP000299102"/>
    </source>
</evidence>
<accession>A0A4C1TZJ9</accession>
<comment type="caution">
    <text evidence="2">The sequence shown here is derived from an EMBL/GenBank/DDBJ whole genome shotgun (WGS) entry which is preliminary data.</text>
</comment>
<dbReference type="Proteomes" id="UP000299102">
    <property type="component" value="Unassembled WGS sequence"/>
</dbReference>
<organism evidence="2 3">
    <name type="scientific">Eumeta variegata</name>
    <name type="common">Bagworm moth</name>
    <name type="synonym">Eumeta japonica</name>
    <dbReference type="NCBI Taxonomy" id="151549"/>
    <lineage>
        <taxon>Eukaryota</taxon>
        <taxon>Metazoa</taxon>
        <taxon>Ecdysozoa</taxon>
        <taxon>Arthropoda</taxon>
        <taxon>Hexapoda</taxon>
        <taxon>Insecta</taxon>
        <taxon>Pterygota</taxon>
        <taxon>Neoptera</taxon>
        <taxon>Endopterygota</taxon>
        <taxon>Lepidoptera</taxon>
        <taxon>Glossata</taxon>
        <taxon>Ditrysia</taxon>
        <taxon>Tineoidea</taxon>
        <taxon>Psychidae</taxon>
        <taxon>Oiketicinae</taxon>
        <taxon>Eumeta</taxon>
    </lineage>
</organism>
<name>A0A4C1TZJ9_EUMVA</name>
<dbReference type="AlphaFoldDB" id="A0A4C1TZJ9"/>
<feature type="region of interest" description="Disordered" evidence="1">
    <location>
        <begin position="19"/>
        <end position="67"/>
    </location>
</feature>
<keyword evidence="3" id="KW-1185">Reference proteome</keyword>